<dbReference type="Gene3D" id="3.40.47.10">
    <property type="match status" value="2"/>
</dbReference>
<keyword evidence="3" id="KW-0808">Transferase</keyword>
<evidence type="ECO:0000259" key="6">
    <source>
        <dbReference type="Pfam" id="PF02803"/>
    </source>
</evidence>
<organism evidence="7 8">
    <name type="scientific">Asparagus officinalis</name>
    <name type="common">Garden asparagus</name>
    <dbReference type="NCBI Taxonomy" id="4686"/>
    <lineage>
        <taxon>Eukaryota</taxon>
        <taxon>Viridiplantae</taxon>
        <taxon>Streptophyta</taxon>
        <taxon>Embryophyta</taxon>
        <taxon>Tracheophyta</taxon>
        <taxon>Spermatophyta</taxon>
        <taxon>Magnoliopsida</taxon>
        <taxon>Liliopsida</taxon>
        <taxon>Asparagales</taxon>
        <taxon>Asparagaceae</taxon>
        <taxon>Asparagoideae</taxon>
        <taxon>Asparagus</taxon>
    </lineage>
</organism>
<dbReference type="InterPro" id="IPR016039">
    <property type="entry name" value="Thiolase-like"/>
</dbReference>
<dbReference type="GO" id="GO:0003988">
    <property type="term" value="F:acetyl-CoA C-acyltransferase activity"/>
    <property type="evidence" value="ECO:0007669"/>
    <property type="project" value="TreeGrafter"/>
</dbReference>
<dbReference type="GO" id="GO:0006635">
    <property type="term" value="P:fatty acid beta-oxidation"/>
    <property type="evidence" value="ECO:0007669"/>
    <property type="project" value="TreeGrafter"/>
</dbReference>
<keyword evidence="4" id="KW-0732">Signal</keyword>
<dbReference type="InterPro" id="IPR020617">
    <property type="entry name" value="Thiolase_C"/>
</dbReference>
<protein>
    <recommendedName>
        <fullName evidence="9">Thiolase N-terminal domain-containing protein</fullName>
    </recommendedName>
</protein>
<dbReference type="InterPro" id="IPR020616">
    <property type="entry name" value="Thiolase_N"/>
</dbReference>
<proteinExistence type="inferred from homology"/>
<evidence type="ECO:0000256" key="3">
    <source>
        <dbReference type="RuleBase" id="RU003557"/>
    </source>
</evidence>
<keyword evidence="1" id="KW-0276">Fatty acid metabolism</keyword>
<dbReference type="GO" id="GO:0005777">
    <property type="term" value="C:peroxisome"/>
    <property type="evidence" value="ECO:0007669"/>
    <property type="project" value="TreeGrafter"/>
</dbReference>
<reference evidence="8" key="1">
    <citation type="journal article" date="2017" name="Nat. Commun.">
        <title>The asparagus genome sheds light on the origin and evolution of a young Y chromosome.</title>
        <authorList>
            <person name="Harkess A."/>
            <person name="Zhou J."/>
            <person name="Xu C."/>
            <person name="Bowers J.E."/>
            <person name="Van der Hulst R."/>
            <person name="Ayyampalayam S."/>
            <person name="Mercati F."/>
            <person name="Riccardi P."/>
            <person name="McKain M.R."/>
            <person name="Kakrana A."/>
            <person name="Tang H."/>
            <person name="Ray J."/>
            <person name="Groenendijk J."/>
            <person name="Arikit S."/>
            <person name="Mathioni S.M."/>
            <person name="Nakano M."/>
            <person name="Shan H."/>
            <person name="Telgmann-Rauber A."/>
            <person name="Kanno A."/>
            <person name="Yue Z."/>
            <person name="Chen H."/>
            <person name="Li W."/>
            <person name="Chen Y."/>
            <person name="Xu X."/>
            <person name="Zhang Y."/>
            <person name="Luo S."/>
            <person name="Chen H."/>
            <person name="Gao J."/>
            <person name="Mao Z."/>
            <person name="Pires J.C."/>
            <person name="Luo M."/>
            <person name="Kudrna D."/>
            <person name="Wing R.A."/>
            <person name="Meyers B.C."/>
            <person name="Yi K."/>
            <person name="Kong H."/>
            <person name="Lavrijsen P."/>
            <person name="Sunseri F."/>
            <person name="Falavigna A."/>
            <person name="Ye Y."/>
            <person name="Leebens-Mack J.H."/>
            <person name="Chen G."/>
        </authorList>
    </citation>
    <scope>NUCLEOTIDE SEQUENCE [LARGE SCALE GENOMIC DNA]</scope>
    <source>
        <strain evidence="8">cv. DH0086</strain>
    </source>
</reference>
<evidence type="ECO:0000313" key="8">
    <source>
        <dbReference type="Proteomes" id="UP000243459"/>
    </source>
</evidence>
<evidence type="ECO:0000256" key="4">
    <source>
        <dbReference type="SAM" id="SignalP"/>
    </source>
</evidence>
<dbReference type="GO" id="GO:0010124">
    <property type="term" value="P:phenylacetate catabolic process"/>
    <property type="evidence" value="ECO:0007669"/>
    <property type="project" value="TreeGrafter"/>
</dbReference>
<dbReference type="PANTHER" id="PTHR43853">
    <property type="entry name" value="3-KETOACYL-COA THIOLASE, PEROXISOMAL"/>
    <property type="match status" value="1"/>
</dbReference>
<dbReference type="Gramene" id="ONK79517">
    <property type="protein sequence ID" value="ONK79517"/>
    <property type="gene ID" value="A4U43_C01F7160"/>
</dbReference>
<gene>
    <name evidence="7" type="ORF">A4U43_C01F7160</name>
</gene>
<keyword evidence="2" id="KW-0443">Lipid metabolism</keyword>
<dbReference type="Pfam" id="PF02803">
    <property type="entry name" value="Thiolase_C"/>
    <property type="match status" value="1"/>
</dbReference>
<sequence length="172" mass="18566">MNAGWLHSMLVFLVKHFQAQDCLLPTGITSENAARRFGVTRQEQDQAAIVDPKSGEEKQVTISVDDGIRPETAVSSLAKLKPILSWIHNLRNSSQVSDGAGAVLLMRRDVAMRKELPIPGIFRSFVAVGVDPAVTGIGPAAAIPPALKSAGLQIEDIDLFEINEANDKEIDI</sequence>
<dbReference type="AlphaFoldDB" id="A0A5P1FQ23"/>
<evidence type="ECO:0000259" key="5">
    <source>
        <dbReference type="Pfam" id="PF00108"/>
    </source>
</evidence>
<feature type="domain" description="Thiolase C-terminal" evidence="6">
    <location>
        <begin position="121"/>
        <end position="165"/>
    </location>
</feature>
<evidence type="ECO:0008006" key="9">
    <source>
        <dbReference type="Google" id="ProtNLM"/>
    </source>
</evidence>
<feature type="domain" description="Thiolase N-terminal" evidence="5">
    <location>
        <begin position="56"/>
        <end position="109"/>
    </location>
</feature>
<accession>A0A5P1FQ23</accession>
<keyword evidence="3" id="KW-0012">Acyltransferase</keyword>
<dbReference type="SUPFAM" id="SSF53901">
    <property type="entry name" value="Thiolase-like"/>
    <property type="match status" value="2"/>
</dbReference>
<feature type="chain" id="PRO_5024420032" description="Thiolase N-terminal domain-containing protein" evidence="4">
    <location>
        <begin position="20"/>
        <end position="172"/>
    </location>
</feature>
<evidence type="ECO:0000256" key="2">
    <source>
        <dbReference type="ARBA" id="ARBA00023098"/>
    </source>
</evidence>
<dbReference type="InterPro" id="IPR050215">
    <property type="entry name" value="Thiolase-like_sf_Thiolase"/>
</dbReference>
<dbReference type="EMBL" id="CM007381">
    <property type="protein sequence ID" value="ONK79517.1"/>
    <property type="molecule type" value="Genomic_DNA"/>
</dbReference>
<evidence type="ECO:0000256" key="1">
    <source>
        <dbReference type="ARBA" id="ARBA00022832"/>
    </source>
</evidence>
<feature type="signal peptide" evidence="4">
    <location>
        <begin position="1"/>
        <end position="19"/>
    </location>
</feature>
<keyword evidence="8" id="KW-1185">Reference proteome</keyword>
<comment type="similarity">
    <text evidence="3">Belongs to the thiolase-like superfamily. Thiolase family.</text>
</comment>
<dbReference type="PANTHER" id="PTHR43853:SF8">
    <property type="entry name" value="3-KETOACYL-COA THIOLASE, PEROXISOMAL"/>
    <property type="match status" value="1"/>
</dbReference>
<dbReference type="Pfam" id="PF00108">
    <property type="entry name" value="Thiolase_N"/>
    <property type="match status" value="1"/>
</dbReference>
<evidence type="ECO:0000313" key="7">
    <source>
        <dbReference type="EMBL" id="ONK79517.1"/>
    </source>
</evidence>
<dbReference type="Proteomes" id="UP000243459">
    <property type="component" value="Chromosome 1"/>
</dbReference>
<name>A0A5P1FQ23_ASPOF</name>